<gene>
    <name evidence="2" type="ORF">GCM10023353_26850</name>
</gene>
<organism evidence="2 3">
    <name type="scientific">Tomitella cavernea</name>
    <dbReference type="NCBI Taxonomy" id="1387982"/>
    <lineage>
        <taxon>Bacteria</taxon>
        <taxon>Bacillati</taxon>
        <taxon>Actinomycetota</taxon>
        <taxon>Actinomycetes</taxon>
        <taxon>Mycobacteriales</taxon>
        <taxon>Tomitella</taxon>
    </lineage>
</organism>
<dbReference type="EMBL" id="BAABKQ010000001">
    <property type="protein sequence ID" value="GAA4818393.1"/>
    <property type="molecule type" value="Genomic_DNA"/>
</dbReference>
<dbReference type="PANTHER" id="PTHR33744">
    <property type="entry name" value="CARBOHYDRATE DIACID REGULATOR"/>
    <property type="match status" value="1"/>
</dbReference>
<keyword evidence="3" id="KW-1185">Reference proteome</keyword>
<reference evidence="3" key="1">
    <citation type="journal article" date="2019" name="Int. J. Syst. Evol. Microbiol.">
        <title>The Global Catalogue of Microorganisms (GCM) 10K type strain sequencing project: providing services to taxonomists for standard genome sequencing and annotation.</title>
        <authorList>
            <consortium name="The Broad Institute Genomics Platform"/>
            <consortium name="The Broad Institute Genome Sequencing Center for Infectious Disease"/>
            <person name="Wu L."/>
            <person name="Ma J."/>
        </authorList>
    </citation>
    <scope>NUCLEOTIDE SEQUENCE [LARGE SCALE GENOMIC DNA]</scope>
    <source>
        <strain evidence="3">JCM 18542</strain>
    </source>
</reference>
<sequence>MDRGRTMMLNGRPASHALADSTALAEEVLQHHATTSTDYRLYRMADVHADIVRSLAAGFRLAARLLDGGPLPTEDELSGIFTLIAEKALVGVPLSAMMALTDETVGKLRSTVLAPADAHDNEDLREINDRIFAFAQHIHTTIPLCYINAARRTGGPDTASSLAEALLAGRAPAEDVPRGYLVARLVVDPWSSADTATPAMTGPPRTRVNGPGTVPPHLAIKAGHDLDEAGRQLAAAFPGTLIAPAPHRGLLLAQAPVDALRDVLREIGTVLGAEITAVTDTVATAKIPRAAEDTRELARIVTRLRYPAGVYTFGDLAVEYQLTRPGPGRDRLAAALDPLTANAGLIETLGVHIGNNLDRRRTATALGLHPNTVDHRLKRIAKLTGHDPTRPHGLRHLHAATVIDRFLQAPMPRAAHLEQAGGTRLSSR</sequence>
<dbReference type="PANTHER" id="PTHR33744:SF1">
    <property type="entry name" value="DNA-BINDING TRANSCRIPTIONAL ACTIVATOR ADER"/>
    <property type="match status" value="1"/>
</dbReference>
<evidence type="ECO:0000259" key="1">
    <source>
        <dbReference type="Pfam" id="PF13556"/>
    </source>
</evidence>
<dbReference type="InterPro" id="IPR042070">
    <property type="entry name" value="PucR_C-HTH_sf"/>
</dbReference>
<protein>
    <submittedName>
        <fullName evidence="2">Helix-turn-helix domain-containing protein</fullName>
    </submittedName>
</protein>
<dbReference type="InterPro" id="IPR051448">
    <property type="entry name" value="CdaR-like_regulators"/>
</dbReference>
<comment type="caution">
    <text evidence="2">The sequence shown here is derived from an EMBL/GenBank/DDBJ whole genome shotgun (WGS) entry which is preliminary data.</text>
</comment>
<evidence type="ECO:0000313" key="2">
    <source>
        <dbReference type="EMBL" id="GAA4818393.1"/>
    </source>
</evidence>
<name>A0ABP9CWB6_9ACTN</name>
<accession>A0ABP9CWB6</accession>
<feature type="domain" description="PucR C-terminal helix-turn-helix" evidence="1">
    <location>
        <begin position="345"/>
        <end position="401"/>
    </location>
</feature>
<proteinExistence type="predicted"/>
<dbReference type="InterPro" id="IPR025736">
    <property type="entry name" value="PucR_C-HTH_dom"/>
</dbReference>
<dbReference type="Pfam" id="PF13556">
    <property type="entry name" value="HTH_30"/>
    <property type="match status" value="1"/>
</dbReference>
<dbReference type="Proteomes" id="UP001500839">
    <property type="component" value="Unassembled WGS sequence"/>
</dbReference>
<dbReference type="Gene3D" id="1.10.10.2840">
    <property type="entry name" value="PucR C-terminal helix-turn-helix domain"/>
    <property type="match status" value="1"/>
</dbReference>
<evidence type="ECO:0000313" key="3">
    <source>
        <dbReference type="Proteomes" id="UP001500839"/>
    </source>
</evidence>